<dbReference type="RefSeq" id="WP_237485471.1">
    <property type="nucleotide sequence ID" value="NZ_CAKLCM010000002.1"/>
</dbReference>
<comment type="caution">
    <text evidence="2">The sequence shown here is derived from an EMBL/GenBank/DDBJ whole genome shotgun (WGS) entry which is preliminary data.</text>
</comment>
<sequence length="344" mass="38546">MKFKRIALTILPLILLQACSVFKPQGDENISETPLAELAQPDSITTPSFVLRGQAVIGHEVQTIQPCGSQHQYWLQLPADIKPLAAALTTSPYQPMYAEVIGHLEAPSHRGFDSDYTARFVVEQINILSAENPNRCKTPLRSTRVFGNEPFWSLEFQKAEQAQFSKMGGEKTNLLLKQAQRSTDYRRYEFDNANLIMSHEICQDGMSDSLYGWAASLSVTDGNYKGCATLSNQDPTLVWSGNYTAQSTQSQGVSVSLDLDTDHSALVRYEYSDNTPAIEERGFWQQINNKQVLVVMTRHQQQYLVSQRVFTLEADKLIAKNERVGEILYPIADGGLVLFKSLAQ</sequence>
<feature type="chain" id="PRO_5046689501" description="Lipoprotein" evidence="1">
    <location>
        <begin position="24"/>
        <end position="344"/>
    </location>
</feature>
<feature type="signal peptide" evidence="1">
    <location>
        <begin position="1"/>
        <end position="23"/>
    </location>
</feature>
<dbReference type="PROSITE" id="PS51257">
    <property type="entry name" value="PROKAR_LIPOPROTEIN"/>
    <property type="match status" value="1"/>
</dbReference>
<dbReference type="EMBL" id="CAKLCM010000002">
    <property type="protein sequence ID" value="CAH0527377.1"/>
    <property type="molecule type" value="Genomic_DNA"/>
</dbReference>
<evidence type="ECO:0000256" key="1">
    <source>
        <dbReference type="SAM" id="SignalP"/>
    </source>
</evidence>
<keyword evidence="1" id="KW-0732">Signal</keyword>
<accession>A0ABM8ZL82</accession>
<gene>
    <name evidence="2" type="ORF">VHP8226_02678</name>
</gene>
<evidence type="ECO:0000313" key="3">
    <source>
        <dbReference type="Proteomes" id="UP000838160"/>
    </source>
</evidence>
<reference evidence="2" key="1">
    <citation type="submission" date="2021-12" db="EMBL/GenBank/DDBJ databases">
        <authorList>
            <person name="Rodrigo-Torres L."/>
            <person name="Arahal R. D."/>
            <person name="Lucena T."/>
        </authorList>
    </citation>
    <scope>NUCLEOTIDE SEQUENCE</scope>
    <source>
        <strain evidence="2">CECT 8226</strain>
    </source>
</reference>
<name>A0ABM8ZL82_9VIBR</name>
<evidence type="ECO:0000313" key="2">
    <source>
        <dbReference type="EMBL" id="CAH0527377.1"/>
    </source>
</evidence>
<keyword evidence="3" id="KW-1185">Reference proteome</keyword>
<proteinExistence type="predicted"/>
<evidence type="ECO:0008006" key="4">
    <source>
        <dbReference type="Google" id="ProtNLM"/>
    </source>
</evidence>
<organism evidence="2 3">
    <name type="scientific">Vibrio hippocampi</name>
    <dbReference type="NCBI Taxonomy" id="654686"/>
    <lineage>
        <taxon>Bacteria</taxon>
        <taxon>Pseudomonadati</taxon>
        <taxon>Pseudomonadota</taxon>
        <taxon>Gammaproteobacteria</taxon>
        <taxon>Vibrionales</taxon>
        <taxon>Vibrionaceae</taxon>
        <taxon>Vibrio</taxon>
    </lineage>
</organism>
<protein>
    <recommendedName>
        <fullName evidence="4">Lipoprotein</fullName>
    </recommendedName>
</protein>
<dbReference type="Proteomes" id="UP000838160">
    <property type="component" value="Unassembled WGS sequence"/>
</dbReference>